<sequence>MLDCSFKEISVLNMLLENSYVENEKIMEMFDISQRTVQIEIASLNDKLKQYGRSNVRIRNKRGKGYFLEYFPEDKSWIDELKRSCYGYLNLSLNRLLGRKERVQHIIRRLVSSVNGIKAEELADLLNISLATLNKDMRTVRKYLLFYQIQIVSIPYHGMKVTGEELAIRSCLMDFCDIYNDSQQNIFLFHCLKEYGIAIEDIRKNIARLKSVLYETGYRVPDTGFQRLVLYLAVLPLRSGCGTMKPQDFPPQLEKLEEFSVGQRILGEGKELAEYYYMAVFLLSNRELFEDGAEESFMKTAPEGLETYQEVMKFLKDSIFLDLTHYKEVSDHLLLFFCKWRLRNRWGIVELEFPYSIKCRTNRMISSQALANYIYNELPGHRTDEIQDMMYYEMIILIYNLVYRIRNQYEPTNVILINEIGRAADSTIIRRLRLNADELNIHFHSHYLYETGGLDYSKYDYVFLPAGLKFKSDYLPIPIYYYDFFNKFSYDIWAKVISKKRKVGAILNYMGSPDMVGLDCGIEDLAETIADYFWREHIAPGYTKLGFYKLIHSAIYHTDYVAKEKKKYINIFTGTEPHQQYYIFCLKEEVLLNGAAIKEIHFILLDLRKGLVEVKNGDSELRHLIDG</sequence>
<evidence type="ECO:0000256" key="2">
    <source>
        <dbReference type="ARBA" id="ARBA00023163"/>
    </source>
</evidence>
<dbReference type="InterPro" id="IPR050661">
    <property type="entry name" value="BglG_antiterminators"/>
</dbReference>
<reference evidence="4 5" key="1">
    <citation type="submission" date="2016-10" db="EMBL/GenBank/DDBJ databases">
        <authorList>
            <person name="Varghese N."/>
            <person name="Submissions S."/>
        </authorList>
    </citation>
    <scope>NUCLEOTIDE SEQUENCE [LARGE SCALE GENOMIC DNA]</scope>
    <source>
        <strain evidence="4 5">ATCC 19403</strain>
    </source>
</reference>
<gene>
    <name evidence="4" type="ORF">SAMN02745906_2137</name>
</gene>
<dbReference type="InterPro" id="IPR007737">
    <property type="entry name" value="Mga_HTH"/>
</dbReference>
<dbReference type="EMBL" id="LT630003">
    <property type="protein sequence ID" value="SET81552.1"/>
    <property type="molecule type" value="Genomic_DNA"/>
</dbReference>
<dbReference type="Gene3D" id="1.10.10.10">
    <property type="entry name" value="Winged helix-like DNA-binding domain superfamily/Winged helix DNA-binding domain"/>
    <property type="match status" value="2"/>
</dbReference>
<dbReference type="PANTHER" id="PTHR30185:SF13">
    <property type="entry name" value="LICABCH OPERON REGULATOR-RELATED"/>
    <property type="match status" value="1"/>
</dbReference>
<dbReference type="PANTHER" id="PTHR30185">
    <property type="entry name" value="CRYPTIC BETA-GLUCOSIDE BGL OPERON ANTITERMINATOR"/>
    <property type="match status" value="1"/>
</dbReference>
<keyword evidence="5" id="KW-1185">Reference proteome</keyword>
<accession>A0ABY1C8Y1</accession>
<evidence type="ECO:0000259" key="3">
    <source>
        <dbReference type="Pfam" id="PF05043"/>
    </source>
</evidence>
<keyword evidence="2" id="KW-0804">Transcription</keyword>
<dbReference type="Pfam" id="PF05043">
    <property type="entry name" value="Mga"/>
    <property type="match status" value="1"/>
</dbReference>
<evidence type="ECO:0000313" key="4">
    <source>
        <dbReference type="EMBL" id="SET81552.1"/>
    </source>
</evidence>
<dbReference type="Proteomes" id="UP000198970">
    <property type="component" value="Chromosome I"/>
</dbReference>
<dbReference type="InterPro" id="IPR036388">
    <property type="entry name" value="WH-like_DNA-bd_sf"/>
</dbReference>
<dbReference type="RefSeq" id="WP_100042311.1">
    <property type="nucleotide sequence ID" value="NZ_LT630003.1"/>
</dbReference>
<evidence type="ECO:0000256" key="1">
    <source>
        <dbReference type="ARBA" id="ARBA00023015"/>
    </source>
</evidence>
<feature type="domain" description="Mga helix-turn-helix" evidence="3">
    <location>
        <begin position="114"/>
        <end position="175"/>
    </location>
</feature>
<proteinExistence type="predicted"/>
<organism evidence="4 5">
    <name type="scientific">Lacrimispora sphenoides JCM 1415</name>
    <dbReference type="NCBI Taxonomy" id="1297793"/>
    <lineage>
        <taxon>Bacteria</taxon>
        <taxon>Bacillati</taxon>
        <taxon>Bacillota</taxon>
        <taxon>Clostridia</taxon>
        <taxon>Lachnospirales</taxon>
        <taxon>Lachnospiraceae</taxon>
        <taxon>Lacrimispora</taxon>
    </lineage>
</organism>
<evidence type="ECO:0000313" key="5">
    <source>
        <dbReference type="Proteomes" id="UP000198970"/>
    </source>
</evidence>
<protein>
    <submittedName>
        <fullName evidence="4">HTH domain-containing protein</fullName>
    </submittedName>
</protein>
<name>A0ABY1C8Y1_9FIRM</name>
<keyword evidence="1" id="KW-0805">Transcription regulation</keyword>